<keyword evidence="6" id="KW-1185">Reference proteome</keyword>
<reference evidence="5 6" key="1">
    <citation type="submission" date="2021-01" db="EMBL/GenBank/DDBJ databases">
        <title>FDA dAtabase for Regulatory Grade micrObial Sequences (FDA-ARGOS): Supporting development and validation of Infectious Disease Dx tests.</title>
        <authorList>
            <person name="Blissenbach B."/>
            <person name="Krut O."/>
            <person name="Tallon L."/>
            <person name="Sadzewicz L."/>
            <person name="Zhao X."/>
            <person name="Boylan J."/>
            <person name="Ott S."/>
            <person name="Bowen H."/>
            <person name="Vavikolanu K."/>
            <person name="Mehta A."/>
            <person name="Aluvathingal J."/>
            <person name="Nadendla S."/>
            <person name="Yan Y."/>
            <person name="Sichtig H."/>
        </authorList>
    </citation>
    <scope>NUCLEOTIDE SEQUENCE [LARGE SCALE GENOMIC DNA]</scope>
    <source>
        <strain evidence="5 6">FDAARGOS_1081</strain>
        <plasmid evidence="5 6">unnamed</plasmid>
    </source>
</reference>
<evidence type="ECO:0000256" key="2">
    <source>
        <dbReference type="ARBA" id="ARBA00023125"/>
    </source>
</evidence>
<dbReference type="Proteomes" id="UP000595237">
    <property type="component" value="Plasmid unnamed"/>
</dbReference>
<proteinExistence type="predicted"/>
<evidence type="ECO:0000256" key="3">
    <source>
        <dbReference type="ARBA" id="ARBA00023172"/>
    </source>
</evidence>
<geneLocation type="plasmid" evidence="5 6">
    <name>unnamed</name>
</geneLocation>
<keyword evidence="1" id="KW-0229">DNA integration</keyword>
<sequence length="424" mass="48070">MLNQLFSNPDVLKRLAASSLGSLVQSYARFLHAKKFSPSTMQHRIRAASHFGHWIDFQNIEVNNINACDLEQFIVHLSDCSCPESRPGEHFHTAIGARRFLVYLSKMGVIPSYQPIHNEPSSRELLLDKFFQWTQLNRGISRQTGIAQRSHAVTVLDSLGDDPTGWEVRDIRQFVLSHFEQYQSSYIKTVGSNLRAFLRFLVVEGLCKPELIDAVPKTAHWTLSEIPRHISPESVDRVIAASSSLPRSELRDRAVISLLATLGLRARDVVNLCLSDIDWNQGRIRIMGKGRRETWLPLPQVAGDALLAYLEQERPPSNYNQVFLRSRAPFQPLKGIGTVQQIVRLTLKHAGIERPPGVTTHLFRHSLDRRLLAQNIPLEGIGVVLRHRNLQTTAQYAKIDIKLLQTVVQAWPEEKENCHVKSAC</sequence>
<dbReference type="Gene3D" id="1.10.150.130">
    <property type="match status" value="1"/>
</dbReference>
<dbReference type="InterPro" id="IPR011010">
    <property type="entry name" value="DNA_brk_join_enz"/>
</dbReference>
<organism evidence="5 6">
    <name type="scientific">Serratia liquefaciens</name>
    <dbReference type="NCBI Taxonomy" id="614"/>
    <lineage>
        <taxon>Bacteria</taxon>
        <taxon>Pseudomonadati</taxon>
        <taxon>Pseudomonadota</taxon>
        <taxon>Gammaproteobacteria</taxon>
        <taxon>Enterobacterales</taxon>
        <taxon>Yersiniaceae</taxon>
        <taxon>Serratia</taxon>
    </lineage>
</organism>
<dbReference type="EMBL" id="CP068149">
    <property type="protein sequence ID" value="QQU58042.1"/>
    <property type="molecule type" value="Genomic_DNA"/>
</dbReference>
<name>A0ABX7DDI7_SERLI</name>
<dbReference type="PROSITE" id="PS51898">
    <property type="entry name" value="TYR_RECOMBINASE"/>
    <property type="match status" value="1"/>
</dbReference>
<dbReference type="InterPro" id="IPR013762">
    <property type="entry name" value="Integrase-like_cat_sf"/>
</dbReference>
<keyword evidence="3" id="KW-0233">DNA recombination</keyword>
<dbReference type="InterPro" id="IPR002104">
    <property type="entry name" value="Integrase_catalytic"/>
</dbReference>
<dbReference type="PANTHER" id="PTHR30349:SF90">
    <property type="entry name" value="TYROSINE RECOMBINASE XERD"/>
    <property type="match status" value="1"/>
</dbReference>
<evidence type="ECO:0000256" key="1">
    <source>
        <dbReference type="ARBA" id="ARBA00022908"/>
    </source>
</evidence>
<dbReference type="InterPro" id="IPR050090">
    <property type="entry name" value="Tyrosine_recombinase_XerCD"/>
</dbReference>
<evidence type="ECO:0000259" key="4">
    <source>
        <dbReference type="PROSITE" id="PS51898"/>
    </source>
</evidence>
<dbReference type="SUPFAM" id="SSF56349">
    <property type="entry name" value="DNA breaking-rejoining enzymes"/>
    <property type="match status" value="1"/>
</dbReference>
<dbReference type="Pfam" id="PF00589">
    <property type="entry name" value="Phage_integrase"/>
    <property type="match status" value="1"/>
</dbReference>
<dbReference type="Gene3D" id="1.10.443.10">
    <property type="entry name" value="Intergrase catalytic core"/>
    <property type="match status" value="1"/>
</dbReference>
<keyword evidence="2" id="KW-0238">DNA-binding</keyword>
<protein>
    <submittedName>
        <fullName evidence="5">Tyrosine-type recombinase/integrase</fullName>
    </submittedName>
</protein>
<dbReference type="PANTHER" id="PTHR30349">
    <property type="entry name" value="PHAGE INTEGRASE-RELATED"/>
    <property type="match status" value="1"/>
</dbReference>
<evidence type="ECO:0000313" key="5">
    <source>
        <dbReference type="EMBL" id="QQU58042.1"/>
    </source>
</evidence>
<keyword evidence="5" id="KW-0614">Plasmid</keyword>
<dbReference type="InterPro" id="IPR010998">
    <property type="entry name" value="Integrase_recombinase_N"/>
</dbReference>
<evidence type="ECO:0000313" key="6">
    <source>
        <dbReference type="Proteomes" id="UP000595237"/>
    </source>
</evidence>
<gene>
    <name evidence="5" type="ORF">I6I38_25125</name>
</gene>
<accession>A0ABX7DDI7</accession>
<feature type="domain" description="Tyr recombinase" evidence="4">
    <location>
        <begin position="225"/>
        <end position="409"/>
    </location>
</feature>
<dbReference type="RefSeq" id="WP_201896583.1">
    <property type="nucleotide sequence ID" value="NZ_CP068149.1"/>
</dbReference>